<dbReference type="PROSITE" id="PS51832">
    <property type="entry name" value="HD_GYP"/>
    <property type="match status" value="1"/>
</dbReference>
<dbReference type="PANTHER" id="PTHR43155:SF2">
    <property type="entry name" value="CYCLIC DI-GMP PHOSPHODIESTERASE PA4108"/>
    <property type="match status" value="1"/>
</dbReference>
<dbReference type="InterPro" id="IPR037522">
    <property type="entry name" value="HD_GYP_dom"/>
</dbReference>
<dbReference type="Pfam" id="PF13487">
    <property type="entry name" value="HD_5"/>
    <property type="match status" value="1"/>
</dbReference>
<dbReference type="SMART" id="SM00471">
    <property type="entry name" value="HDc"/>
    <property type="match status" value="1"/>
</dbReference>
<keyword evidence="3" id="KW-1185">Reference proteome</keyword>
<name>A0A0M6WBJ7_9FIRM</name>
<evidence type="ECO:0000313" key="3">
    <source>
        <dbReference type="Proteomes" id="UP000049472"/>
    </source>
</evidence>
<sequence length="376" mass="42229">MIKISIKDAQIGMVAAEPIKTPLGQILALPGTPLTRQLINKMKLYKVGSISIQNPSYAAAPQAGENTAKRDKVKPVPKTRAHEMVTNIQRVQASEEFRGFQLKYITCTNQIKDTFGKICAGEKSFDEAALLTAVIDLSASCGTTIETFDMLYNMRTIADPLYSHCLNVGLITRMIGRWLHMEKTDVNTLTIAGVLHDIGKCKIPDDVLNKPDKLTDEEFALIKKHPQFGFDLIRDLQIDSRIKRTALMHHERCDGSGYPSQLDSSLIDDFAMITAIADVYDAMTAARRYRAPLCPFAVISSFESEGFTKYNTKFLLLFLKKLATTYQSNRVMLNDSRFCNIVMLNPHELSRPIVRFDDGSILDLSTNREFFIKSVM</sequence>
<organism evidence="2 3">
    <name type="scientific">Agathobacter rectalis</name>
    <dbReference type="NCBI Taxonomy" id="39491"/>
    <lineage>
        <taxon>Bacteria</taxon>
        <taxon>Bacillati</taxon>
        <taxon>Bacillota</taxon>
        <taxon>Clostridia</taxon>
        <taxon>Lachnospirales</taxon>
        <taxon>Lachnospiraceae</taxon>
        <taxon>Agathobacter</taxon>
    </lineage>
</organism>
<dbReference type="SUPFAM" id="SSF109604">
    <property type="entry name" value="HD-domain/PDEase-like"/>
    <property type="match status" value="1"/>
</dbReference>
<evidence type="ECO:0000313" key="2">
    <source>
        <dbReference type="EMBL" id="CRL33158.1"/>
    </source>
</evidence>
<dbReference type="EMBL" id="CVRQ01000008">
    <property type="protein sequence ID" value="CRL33158.1"/>
    <property type="molecule type" value="Genomic_DNA"/>
</dbReference>
<dbReference type="InterPro" id="IPR003607">
    <property type="entry name" value="HD/PDEase_dom"/>
</dbReference>
<dbReference type="PANTHER" id="PTHR43155">
    <property type="entry name" value="CYCLIC DI-GMP PHOSPHODIESTERASE PA4108-RELATED"/>
    <property type="match status" value="1"/>
</dbReference>
<dbReference type="Gene3D" id="1.10.3210.10">
    <property type="entry name" value="Hypothetical protein af1432"/>
    <property type="match status" value="1"/>
</dbReference>
<accession>A0A0M6WBJ7</accession>
<dbReference type="NCBIfam" id="TIGR00277">
    <property type="entry name" value="HDIG"/>
    <property type="match status" value="1"/>
</dbReference>
<evidence type="ECO:0000259" key="1">
    <source>
        <dbReference type="PROSITE" id="PS51832"/>
    </source>
</evidence>
<reference evidence="3" key="1">
    <citation type="submission" date="2015-05" db="EMBL/GenBank/DDBJ databases">
        <authorList>
            <consortium name="Pathogen Informatics"/>
        </authorList>
    </citation>
    <scope>NUCLEOTIDE SEQUENCE [LARGE SCALE GENOMIC DNA]</scope>
    <source>
        <strain evidence="3">T1-815</strain>
    </source>
</reference>
<protein>
    <submittedName>
        <fullName evidence="2">Putative response regulator</fullName>
    </submittedName>
</protein>
<dbReference type="RefSeq" id="WP_055061015.1">
    <property type="nucleotide sequence ID" value="NZ_CVRQ01000008.1"/>
</dbReference>
<dbReference type="AlphaFoldDB" id="A0A0M6WBJ7"/>
<proteinExistence type="predicted"/>
<feature type="domain" description="HD-GYP" evidence="1">
    <location>
        <begin position="139"/>
        <end position="334"/>
    </location>
</feature>
<dbReference type="Proteomes" id="UP000049472">
    <property type="component" value="Unassembled WGS sequence"/>
</dbReference>
<dbReference type="CDD" id="cd00077">
    <property type="entry name" value="HDc"/>
    <property type="match status" value="1"/>
</dbReference>
<dbReference type="InterPro" id="IPR006675">
    <property type="entry name" value="HDIG_dom"/>
</dbReference>
<gene>
    <name evidence="2" type="ORF">T1815_05171</name>
</gene>